<dbReference type="AlphaFoldDB" id="A0A6G0XA79"/>
<sequence>MPRGHSVDDGVAKLSKLAPRGFKHALAIEAWITRLRGHKQTCDCQRMRSSCLTRLCFVSLSPNGVTRPQDIYPRVVGKPRQFETFYHPSVVVWREREHRMPCRRDLLSCDVTLRSHLEDSLENPVASTVLINFALIL</sequence>
<name>A0A6G0XA79_9STRA</name>
<gene>
    <name evidence="1" type="ORF">Ae201684_006835</name>
</gene>
<keyword evidence="2" id="KW-1185">Reference proteome</keyword>
<evidence type="ECO:0000313" key="2">
    <source>
        <dbReference type="Proteomes" id="UP000481153"/>
    </source>
</evidence>
<comment type="caution">
    <text evidence="1">The sequence shown here is derived from an EMBL/GenBank/DDBJ whole genome shotgun (WGS) entry which is preliminary data.</text>
</comment>
<dbReference type="Proteomes" id="UP000481153">
    <property type="component" value="Unassembled WGS sequence"/>
</dbReference>
<accession>A0A6G0XA79</accession>
<reference evidence="1 2" key="1">
    <citation type="submission" date="2019-07" db="EMBL/GenBank/DDBJ databases">
        <title>Genomics analysis of Aphanomyces spp. identifies a new class of oomycete effector associated with host adaptation.</title>
        <authorList>
            <person name="Gaulin E."/>
        </authorList>
    </citation>
    <scope>NUCLEOTIDE SEQUENCE [LARGE SCALE GENOMIC DNA]</scope>
    <source>
        <strain evidence="1 2">ATCC 201684</strain>
    </source>
</reference>
<organism evidence="1 2">
    <name type="scientific">Aphanomyces euteiches</name>
    <dbReference type="NCBI Taxonomy" id="100861"/>
    <lineage>
        <taxon>Eukaryota</taxon>
        <taxon>Sar</taxon>
        <taxon>Stramenopiles</taxon>
        <taxon>Oomycota</taxon>
        <taxon>Saprolegniomycetes</taxon>
        <taxon>Saprolegniales</taxon>
        <taxon>Verrucalvaceae</taxon>
        <taxon>Aphanomyces</taxon>
    </lineage>
</organism>
<protein>
    <submittedName>
        <fullName evidence="1">Uncharacterized protein</fullName>
    </submittedName>
</protein>
<evidence type="ECO:0000313" key="1">
    <source>
        <dbReference type="EMBL" id="KAF0737025.1"/>
    </source>
</evidence>
<dbReference type="EMBL" id="VJMJ01000085">
    <property type="protein sequence ID" value="KAF0737025.1"/>
    <property type="molecule type" value="Genomic_DNA"/>
</dbReference>
<proteinExistence type="predicted"/>